<organism evidence="1 2">
    <name type="scientific">Bodo saltans</name>
    <name type="common">Flagellated protozoan</name>
    <dbReference type="NCBI Taxonomy" id="75058"/>
    <lineage>
        <taxon>Eukaryota</taxon>
        <taxon>Discoba</taxon>
        <taxon>Euglenozoa</taxon>
        <taxon>Kinetoplastea</taxon>
        <taxon>Metakinetoplastina</taxon>
        <taxon>Eubodonida</taxon>
        <taxon>Bodonidae</taxon>
        <taxon>Bodo</taxon>
    </lineage>
</organism>
<accession>A0A0S4J0J3</accession>
<gene>
    <name evidence="1" type="ORF">BSAL_72640</name>
</gene>
<dbReference type="OMA" id="HQRDMYE"/>
<dbReference type="AlphaFoldDB" id="A0A0S4J0J3"/>
<sequence length="103" mass="12173">MGQGQGTQLTRDTITGEQFRAYFDFRQRCVNNIFQKCIIPQEVNKEADFELSQTELQCVEEYAALHAAFIKGGFQQITQLYEQHQRDMYERARMEQMQAQGRR</sequence>
<evidence type="ECO:0000313" key="1">
    <source>
        <dbReference type="EMBL" id="CUG06426.1"/>
    </source>
</evidence>
<keyword evidence="2" id="KW-1185">Reference proteome</keyword>
<dbReference type="OrthoDB" id="275288at2759"/>
<proteinExistence type="predicted"/>
<name>A0A0S4J0J3_BODSA</name>
<reference evidence="2" key="1">
    <citation type="submission" date="2015-09" db="EMBL/GenBank/DDBJ databases">
        <authorList>
            <consortium name="Pathogen Informatics"/>
        </authorList>
    </citation>
    <scope>NUCLEOTIDE SEQUENCE [LARGE SCALE GENOMIC DNA]</scope>
    <source>
        <strain evidence="2">Lake Konstanz</strain>
    </source>
</reference>
<protein>
    <submittedName>
        <fullName evidence="1">Uncharacterized protein</fullName>
    </submittedName>
</protein>
<dbReference type="VEuPathDB" id="TriTrypDB:BSAL_72640"/>
<evidence type="ECO:0000313" key="2">
    <source>
        <dbReference type="Proteomes" id="UP000051952"/>
    </source>
</evidence>
<dbReference type="EMBL" id="CYKH01000586">
    <property type="protein sequence ID" value="CUG06426.1"/>
    <property type="molecule type" value="Genomic_DNA"/>
</dbReference>
<dbReference type="Proteomes" id="UP000051952">
    <property type="component" value="Unassembled WGS sequence"/>
</dbReference>